<dbReference type="Proteomes" id="UP000633448">
    <property type="component" value="Unassembled WGS sequence"/>
</dbReference>
<dbReference type="InterPro" id="IPR006823">
    <property type="entry name" value="Ceramidase_alk"/>
</dbReference>
<dbReference type="EC" id="3.5.1.23" evidence="2 7"/>
<name>A0A851FEE2_PITSO</name>
<keyword evidence="7" id="KW-0443">Lipid metabolism</keyword>
<dbReference type="GO" id="GO:0017040">
    <property type="term" value="F:N-acylsphingosine amidohydrolase activity"/>
    <property type="evidence" value="ECO:0007669"/>
    <property type="project" value="UniProtKB-UniRule"/>
</dbReference>
<dbReference type="GO" id="GO:0042759">
    <property type="term" value="P:long-chain fatty acid biosynthetic process"/>
    <property type="evidence" value="ECO:0007669"/>
    <property type="project" value="TreeGrafter"/>
</dbReference>
<evidence type="ECO:0000259" key="9">
    <source>
        <dbReference type="Pfam" id="PF17048"/>
    </source>
</evidence>
<evidence type="ECO:0000256" key="1">
    <source>
        <dbReference type="ARBA" id="ARBA00009835"/>
    </source>
</evidence>
<keyword evidence="7" id="KW-0746">Sphingolipid metabolism</keyword>
<evidence type="ECO:0000313" key="10">
    <source>
        <dbReference type="EMBL" id="NWI91320.1"/>
    </source>
</evidence>
<keyword evidence="6" id="KW-0479">Metal-binding</keyword>
<comment type="cofactor">
    <cofactor evidence="6">
        <name>Zn(2+)</name>
        <dbReference type="ChEBI" id="CHEBI:29105"/>
    </cofactor>
    <text evidence="6">Binds 1 zinc ion per subunit.</text>
</comment>
<reference evidence="10" key="1">
    <citation type="submission" date="2019-10" db="EMBL/GenBank/DDBJ databases">
        <title>Bird 10,000 Genomes (B10K) Project - Family phase.</title>
        <authorList>
            <person name="Zhang G."/>
        </authorList>
    </citation>
    <scope>NUCLEOTIDE SEQUENCE</scope>
    <source>
        <strain evidence="10">B10K-DU-002-53</strain>
        <tissue evidence="10">Muscle</tissue>
    </source>
</reference>
<gene>
    <name evidence="10" type="primary">Asah2</name>
    <name evidence="10" type="ORF">PITSOR_R13344</name>
</gene>
<proteinExistence type="inferred from homology"/>
<feature type="non-terminal residue" evidence="10">
    <location>
        <position position="685"/>
    </location>
</feature>
<evidence type="ECO:0000256" key="5">
    <source>
        <dbReference type="PIRSR" id="PIRSR606823-1"/>
    </source>
</evidence>
<dbReference type="FunFam" id="2.60.40.2300:FF:000001">
    <property type="entry name" value="N-acylsphingosine amidohydrolase 2"/>
    <property type="match status" value="1"/>
</dbReference>
<evidence type="ECO:0000256" key="4">
    <source>
        <dbReference type="ARBA" id="ARBA00022801"/>
    </source>
</evidence>
<evidence type="ECO:0000256" key="3">
    <source>
        <dbReference type="ARBA" id="ARBA00019235"/>
    </source>
</evidence>
<dbReference type="GO" id="GO:0005737">
    <property type="term" value="C:cytoplasm"/>
    <property type="evidence" value="ECO:0007669"/>
    <property type="project" value="UniProtKB-ARBA"/>
</dbReference>
<comment type="catalytic activity">
    <reaction evidence="7">
        <text>an N-acylsphing-4-enine + H2O = sphing-4-enine + a fatty acid</text>
        <dbReference type="Rhea" id="RHEA:20856"/>
        <dbReference type="ChEBI" id="CHEBI:15377"/>
        <dbReference type="ChEBI" id="CHEBI:28868"/>
        <dbReference type="ChEBI" id="CHEBI:52639"/>
        <dbReference type="ChEBI" id="CHEBI:57756"/>
        <dbReference type="EC" id="3.5.1.23"/>
    </reaction>
</comment>
<feature type="binding site" evidence="6">
    <location>
        <position position="209"/>
    </location>
    <ligand>
        <name>Zn(2+)</name>
        <dbReference type="ChEBI" id="CHEBI:29105"/>
    </ligand>
</feature>
<keyword evidence="11" id="KW-1185">Reference proteome</keyword>
<keyword evidence="4 7" id="KW-0378">Hydrolase</keyword>
<organism evidence="10 11">
    <name type="scientific">Pitta sordida</name>
    <name type="common">Hooded pitta</name>
    <dbReference type="NCBI Taxonomy" id="9163"/>
    <lineage>
        <taxon>Eukaryota</taxon>
        <taxon>Metazoa</taxon>
        <taxon>Chordata</taxon>
        <taxon>Craniata</taxon>
        <taxon>Vertebrata</taxon>
        <taxon>Euteleostomi</taxon>
        <taxon>Archelosauria</taxon>
        <taxon>Archosauria</taxon>
        <taxon>Dinosauria</taxon>
        <taxon>Saurischia</taxon>
        <taxon>Theropoda</taxon>
        <taxon>Coelurosauria</taxon>
        <taxon>Aves</taxon>
        <taxon>Neognathae</taxon>
        <taxon>Neoaves</taxon>
        <taxon>Telluraves</taxon>
        <taxon>Australaves</taxon>
        <taxon>Passeriformes</taxon>
        <taxon>Pittidae</taxon>
        <taxon>Pitta</taxon>
    </lineage>
</organism>
<dbReference type="PANTHER" id="PTHR12670:SF1">
    <property type="entry name" value="NEUTRAL CERAMIDASE"/>
    <property type="match status" value="1"/>
</dbReference>
<evidence type="ECO:0000259" key="8">
    <source>
        <dbReference type="Pfam" id="PF04734"/>
    </source>
</evidence>
<evidence type="ECO:0000256" key="6">
    <source>
        <dbReference type="PIRSR" id="PIRSR606823-2"/>
    </source>
</evidence>
<sequence>TVSETANYLLGVGRADVTGPVAQVPLMGYAKSDQAGAGLLSRLYSRAFIVAELNNSRRVVFVSADIGMVSQRVRLEVLQKLRSKYGDLYRQDNVILSGTHTHSGPAGYFQYTLFWITSKGLIRPSLNSIVNGIVKSIDIAHENMKRGRIFINRGTVENSQINRSPFSYLKNPESERSRYSSNTDKEMVMLKMVDEDGQDLGLISWFAVHPVSMNNTNHLVNSDNVGYASYLFEQDKNKGMLPGEGSFVAAFASSNLGDVSPNTRGPFCANTGESCNNPQSSCPVGGAAMCMARGPGNDMFESTRIIGQNIYLKAKELYEKASQEIRGPLSSAHQWVNMSDVSVELDATHTVKTCKPALGHSFAAGTIDGVGALNFTQGSVEGDPFWDQIRDQLLGEPSNETKACHHPKPILFSTGEMTWPHPWHPDIVDVQVAVIGSLAIVAVPGEFTTMSGRRLREAVKSEFDSHGTPRMNVVIAGLCNVYTHYIATFEEYQAQRYEAASTIYGPHTLSAYIQLYRGLARAIATGTIQDLPRGPEPPLFNVTNLTLLPSLGAEHAPPNKNFGDVLQEVRQQYRAGEVAEVTFVGANPRNSAENATEHNFLMVERYSNVSGTWQGVQNDASWDTRFYWTKGSLGRSNVTIEWHIPHGTELGIYRIRYFGHYKKQLSILHTITVPFEGSSSAFGIT</sequence>
<dbReference type="GO" id="GO:0046514">
    <property type="term" value="P:ceramide catabolic process"/>
    <property type="evidence" value="ECO:0007669"/>
    <property type="project" value="InterPro"/>
</dbReference>
<feature type="active site" description="Nucleophile" evidence="5">
    <location>
        <position position="260"/>
    </location>
</feature>
<feature type="domain" description="Neutral/alkaline non-lysosomal ceramidase N-terminal" evidence="8">
    <location>
        <begin position="8"/>
        <end position="514"/>
    </location>
</feature>
<evidence type="ECO:0000256" key="2">
    <source>
        <dbReference type="ARBA" id="ARBA00011891"/>
    </source>
</evidence>
<dbReference type="Pfam" id="PF17048">
    <property type="entry name" value="Ceramidse_alk_C"/>
    <property type="match status" value="1"/>
</dbReference>
<feature type="domain" description="Neutral/alkaline non-lysosomal ceramidase C-terminal" evidence="9">
    <location>
        <begin position="517"/>
        <end position="683"/>
    </location>
</feature>
<feature type="binding site" evidence="6">
    <location>
        <position position="100"/>
    </location>
    <ligand>
        <name>Zn(2+)</name>
        <dbReference type="ChEBI" id="CHEBI:29105"/>
    </ligand>
</feature>
<dbReference type="Gene3D" id="2.60.40.2300">
    <property type="entry name" value="Neutral/alkaline non-lysosomal ceramidase, C-terminal domain"/>
    <property type="match status" value="1"/>
</dbReference>
<dbReference type="InterPro" id="IPR038445">
    <property type="entry name" value="NCDase_C_sf"/>
</dbReference>
<dbReference type="GO" id="GO:0046872">
    <property type="term" value="F:metal ion binding"/>
    <property type="evidence" value="ECO:0007669"/>
    <property type="project" value="UniProtKB-KW"/>
</dbReference>
<evidence type="ECO:0000313" key="11">
    <source>
        <dbReference type="Proteomes" id="UP000633448"/>
    </source>
</evidence>
<dbReference type="GO" id="GO:0046512">
    <property type="term" value="P:sphingosine biosynthetic process"/>
    <property type="evidence" value="ECO:0007669"/>
    <property type="project" value="TreeGrafter"/>
</dbReference>
<protein>
    <recommendedName>
        <fullName evidence="3 7">Neutral ceramidase</fullName>
        <ecNumber evidence="2 7">3.5.1.23</ecNumber>
    </recommendedName>
</protein>
<keyword evidence="6" id="KW-0862">Zinc</keyword>
<evidence type="ECO:0000256" key="7">
    <source>
        <dbReference type="RuleBase" id="RU366019"/>
    </source>
</evidence>
<dbReference type="InterPro" id="IPR031331">
    <property type="entry name" value="NEUT/ALK_ceramidase_C"/>
</dbReference>
<comment type="caution">
    <text evidence="10">The sequence shown here is derived from an EMBL/GenBank/DDBJ whole genome shotgun (WGS) entry which is preliminary data.</text>
</comment>
<dbReference type="AlphaFoldDB" id="A0A851FEE2"/>
<dbReference type="GO" id="GO:0005886">
    <property type="term" value="C:plasma membrane"/>
    <property type="evidence" value="ECO:0007669"/>
    <property type="project" value="UniProtKB-ARBA"/>
</dbReference>
<feature type="non-terminal residue" evidence="10">
    <location>
        <position position="1"/>
    </location>
</feature>
<accession>A0A851FEE2</accession>
<dbReference type="EMBL" id="WEKX01014902">
    <property type="protein sequence ID" value="NWI91320.1"/>
    <property type="molecule type" value="Genomic_DNA"/>
</dbReference>
<feature type="binding site" evidence="6">
    <location>
        <position position="446"/>
    </location>
    <ligand>
        <name>Zn(2+)</name>
        <dbReference type="ChEBI" id="CHEBI:29105"/>
    </ligand>
</feature>
<dbReference type="OrthoDB" id="191371at2759"/>
<dbReference type="PANTHER" id="PTHR12670">
    <property type="entry name" value="CERAMIDASE"/>
    <property type="match status" value="1"/>
</dbReference>
<dbReference type="GO" id="GO:0005576">
    <property type="term" value="C:extracellular region"/>
    <property type="evidence" value="ECO:0007669"/>
    <property type="project" value="TreeGrafter"/>
</dbReference>
<dbReference type="Pfam" id="PF04734">
    <property type="entry name" value="Ceramidase_alk"/>
    <property type="match status" value="1"/>
</dbReference>
<comment type="similarity">
    <text evidence="1 7">Belongs to the neutral ceramidase family.</text>
</comment>
<dbReference type="InterPro" id="IPR031329">
    <property type="entry name" value="NEUT/ALK_ceramidase_N"/>
</dbReference>
<feature type="binding site" evidence="6">
    <location>
        <position position="485"/>
    </location>
    <ligand>
        <name>Zn(2+)</name>
        <dbReference type="ChEBI" id="CHEBI:29105"/>
    </ligand>
</feature>